<dbReference type="OrthoDB" id="5427070at2759"/>
<keyword evidence="2" id="KW-0472">Membrane</keyword>
<sequence length="348" mass="38545">MATTEHHYAHHARLPTTDDKPYFPHPAPPETPSPPQPPSPTMPSATTTTLLTTFLVPLAVAAALYLLLAFALIPLYQRHHARYASYLPLTALSTSTSTYRTRIQASIAEYMLPVGWRTGFDSQEYPADSRSGSEAGDEAGEELYEFVAGRRVGVSLDARRGGARRSVSPSSSPSQFTELTRTTQFSSSTTRNARLPAAPFGALSSKALATRPRFVQSPSVPSSEWRRCPLVKEVDLKNASPYRADIVTVQQMKQRQEAPTMRGIFAALNDTVEGAKKSAREVVKTAREMAGQQEALGKRTKAQLAKVKEYEKKRRAEEAAKERQFREWRKAQKEVERGSKGLPPLMGW</sequence>
<name>A0A177AQ05_9PEZI</name>
<dbReference type="eggNOG" id="ENOG502SSYK">
    <property type="taxonomic scope" value="Eukaryota"/>
</dbReference>
<dbReference type="GeneID" id="36283502"/>
<feature type="compositionally biased region" description="Pro residues" evidence="1">
    <location>
        <begin position="23"/>
        <end position="41"/>
    </location>
</feature>
<evidence type="ECO:0000256" key="2">
    <source>
        <dbReference type="SAM" id="Phobius"/>
    </source>
</evidence>
<dbReference type="EMBL" id="KV441386">
    <property type="protein sequence ID" value="OAF63453.2"/>
    <property type="molecule type" value="Genomic_DNA"/>
</dbReference>
<reference evidence="3" key="1">
    <citation type="submission" date="2016-03" db="EMBL/GenBank/DDBJ databases">
        <title>Updated assembly of Pseudogymnoascus destructans, the fungus causing white-nose syndrome of bats.</title>
        <authorList>
            <person name="Palmer J.M."/>
            <person name="Drees K.P."/>
            <person name="Foster J.T."/>
            <person name="Lindner D.L."/>
        </authorList>
    </citation>
    <scope>NUCLEOTIDE SEQUENCE [LARGE SCALE GENOMIC DNA]</scope>
    <source>
        <strain evidence="3">20631-21</strain>
    </source>
</reference>
<evidence type="ECO:0000256" key="1">
    <source>
        <dbReference type="SAM" id="MobiDB-lite"/>
    </source>
</evidence>
<dbReference type="AlphaFoldDB" id="A0A177AQ05"/>
<dbReference type="VEuPathDB" id="FungiDB:GMDG_06179"/>
<evidence type="ECO:0000313" key="3">
    <source>
        <dbReference type="EMBL" id="OAF63453.2"/>
    </source>
</evidence>
<organism evidence="3">
    <name type="scientific">Pseudogymnoascus destructans</name>
    <dbReference type="NCBI Taxonomy" id="655981"/>
    <lineage>
        <taxon>Eukaryota</taxon>
        <taxon>Fungi</taxon>
        <taxon>Dikarya</taxon>
        <taxon>Ascomycota</taxon>
        <taxon>Pezizomycotina</taxon>
        <taxon>Leotiomycetes</taxon>
        <taxon>Thelebolales</taxon>
        <taxon>Thelebolaceae</taxon>
        <taxon>Pseudogymnoascus</taxon>
    </lineage>
</organism>
<dbReference type="Proteomes" id="UP000077154">
    <property type="component" value="Unassembled WGS sequence"/>
</dbReference>
<feature type="region of interest" description="Disordered" evidence="1">
    <location>
        <begin position="310"/>
        <end position="348"/>
    </location>
</feature>
<dbReference type="RefSeq" id="XP_024328721.1">
    <property type="nucleotide sequence ID" value="XM_024464098.1"/>
</dbReference>
<gene>
    <name evidence="3" type="ORF">VC83_00404</name>
</gene>
<protein>
    <submittedName>
        <fullName evidence="3">Uncharacterized protein</fullName>
    </submittedName>
</protein>
<keyword evidence="2" id="KW-1133">Transmembrane helix</keyword>
<feature type="transmembrane region" description="Helical" evidence="2">
    <location>
        <begin position="54"/>
        <end position="76"/>
    </location>
</feature>
<feature type="region of interest" description="Disordered" evidence="1">
    <location>
        <begin position="161"/>
        <end position="193"/>
    </location>
</feature>
<accession>A0A177AQ05</accession>
<feature type="compositionally biased region" description="Basic and acidic residues" evidence="1">
    <location>
        <begin position="310"/>
        <end position="339"/>
    </location>
</feature>
<feature type="region of interest" description="Disordered" evidence="1">
    <location>
        <begin position="1"/>
        <end position="45"/>
    </location>
</feature>
<feature type="compositionally biased region" description="Low complexity" evidence="1">
    <location>
        <begin position="164"/>
        <end position="191"/>
    </location>
</feature>
<proteinExistence type="predicted"/>
<keyword evidence="2" id="KW-0812">Transmembrane</keyword>